<dbReference type="GO" id="GO:0019843">
    <property type="term" value="F:rRNA binding"/>
    <property type="evidence" value="ECO:0007669"/>
    <property type="project" value="TreeGrafter"/>
</dbReference>
<dbReference type="GO" id="GO:0000027">
    <property type="term" value="P:ribosomal large subunit assembly"/>
    <property type="evidence" value="ECO:0007669"/>
    <property type="project" value="TreeGrafter"/>
</dbReference>
<organism evidence="2 3">
    <name type="scientific">Blepharisma stoltei</name>
    <dbReference type="NCBI Taxonomy" id="1481888"/>
    <lineage>
        <taxon>Eukaryota</taxon>
        <taxon>Sar</taxon>
        <taxon>Alveolata</taxon>
        <taxon>Ciliophora</taxon>
        <taxon>Postciliodesmatophora</taxon>
        <taxon>Heterotrichea</taxon>
        <taxon>Heterotrichida</taxon>
        <taxon>Blepharismidae</taxon>
        <taxon>Blepharisma</taxon>
    </lineage>
</organism>
<reference evidence="2" key="1">
    <citation type="submission" date="2021-09" db="EMBL/GenBank/DDBJ databases">
        <authorList>
            <consortium name="AG Swart"/>
            <person name="Singh M."/>
            <person name="Singh A."/>
            <person name="Seah K."/>
            <person name="Emmerich C."/>
        </authorList>
    </citation>
    <scope>NUCLEOTIDE SEQUENCE</scope>
    <source>
        <strain evidence="2">ATCC30299</strain>
    </source>
</reference>
<keyword evidence="3" id="KW-1185">Reference proteome</keyword>
<name>A0AAU9JHK6_9CILI</name>
<sequence length="1419" mass="163274">MPEINSLKDTSSAAAKLYNWNVLIRALETVGVTIDSDMKALIVAGDRAMVTEVLKSLYETEQRVMSKDSSQIIAKKKKFKPKISPDGALLLDNVEVECPLDEAQSSLEFLILSLCQSFQLTIKQSAGLLTQNGKFLNQVLVKGLRGQFYPVISWYEKLTESADILARLIEKEIETGALTLVMDSIKPGLQSKDVGVVKQCCKFLERIKTYLRNEEDQIVGWFLQDPYTQILKGLDFFKVELTNYVADIFVEYGRYRLIEFFGEKLQQYYGEMAKYFNSLLALLPYMISDMELIAQLEIQGLVKYWVEVGLRESEADPDKVSPKRLSALAFICDIWCMFPVYIENNEETANSILTILKRACREKSRGLKIFCFGRLFALLSSFSACRNSYAPIIYKTLTFSLVENYSFDRLREFMLSNFIVIFEEIQSLPIGILMEPVSKQFQVLARPKYNTTDFDYYIACARHPMLTLKHAVLAIDVLGRIYLNDVAFAKAAEIPFMLMAGRFIDSNPMQEYLTKFFNLGLKLLYTKMKEKTESGRESPTKDEIEDDRSFRHMKNLILGLIEKILRIGNSDMNSLVKDILVFANGEVKRVTGLNMRGIMGLLEIIGDPAYFIESYETSQRSIVPVSDSGRNYPSSLISRSAADTVSDINKGTMTTISNIPRGRVLSDIAKLKQKRVEKEAKERAQSEQRKRDDERKKRALRNQIEKRRIALGVEGKNDDQPVFIKEPIILANEISIKPVNEETEDEQEMINIIMKKYTRVSKLLYNKYAGTVIKPDVLEKETFDSINKRVGLMTEGQVTKLLREQGITNSMISTEDIKRLYAMIIHANGTVMDFDNFMQFMYQLSLIIYSKFPNTLSQFPAAICMNALYEHMKNSSAGVAVPKYLYEEPDPGAGDREVVAMLNDLLLKDPSTEIPEGYKKVKDKELKILYEVPSELGLPESQKICAEIVDSIIFDYLNTHFLQPVIKIETYTRARGVLTKPQIQEKSPSLGVPAHKAAYKALPLPAYLKLTPGIKITLNKLSPYYSNDLLLECARVLDDLVYTVDSNNPILISRNPKAAGSVPNRITEQREYEVSQAKTEQEKAEAKRKQRKQILEEQLRRERMEKEMKQKEEEEAKRREEELTRQRKKREKEQKEKEKAEIDKKIKEFHSKKDEEEAKKRQEEIQAKLSIEEKKKKEREEFLKVINKRLTEVFDKKKEEKKNLVVIEENKVKENIVRKEAQRRLSKIALEDGRAKREEERKINEKISLAIVDEEVQNLFSEYAGGLEVLFNYYCKAASSVETLPLAGFNKFVGQFNICPILLSNDEAIKIYRYLTKHKESVLELNLDEFKEAMIRISFQAKSILEQEVEKSLDTNFELMKSFFNWILIPKETAKALDFMKKLTATQQILNPRDKKRLKNTLLKSVSEGISEPLKQFED</sequence>
<comment type="caution">
    <text evidence="2">The sequence shown here is derived from an EMBL/GenBank/DDBJ whole genome shotgun (WGS) entry which is preliminary data.</text>
</comment>
<dbReference type="GO" id="GO:0030687">
    <property type="term" value="C:preribosome, large subunit precursor"/>
    <property type="evidence" value="ECO:0007669"/>
    <property type="project" value="TreeGrafter"/>
</dbReference>
<dbReference type="EMBL" id="CAJZBQ010000037">
    <property type="protein sequence ID" value="CAG9325131.1"/>
    <property type="molecule type" value="Genomic_DNA"/>
</dbReference>
<evidence type="ECO:0000256" key="1">
    <source>
        <dbReference type="SAM" id="MobiDB-lite"/>
    </source>
</evidence>
<dbReference type="InterPro" id="IPR016024">
    <property type="entry name" value="ARM-type_fold"/>
</dbReference>
<feature type="region of interest" description="Disordered" evidence="1">
    <location>
        <begin position="676"/>
        <end position="699"/>
    </location>
</feature>
<accession>A0AAU9JHK6</accession>
<dbReference type="Proteomes" id="UP001162131">
    <property type="component" value="Unassembled WGS sequence"/>
</dbReference>
<dbReference type="SUPFAM" id="SSF48371">
    <property type="entry name" value="ARM repeat"/>
    <property type="match status" value="1"/>
</dbReference>
<feature type="region of interest" description="Disordered" evidence="1">
    <location>
        <begin position="1070"/>
        <end position="1159"/>
    </location>
</feature>
<dbReference type="PANTHER" id="PTHR12661">
    <property type="entry name" value="PETER PAN-RELATED"/>
    <property type="match status" value="1"/>
</dbReference>
<dbReference type="PANTHER" id="PTHR12661:SF5">
    <property type="entry name" value="SUPPRESSOR OF SWI4 1 HOMOLOG"/>
    <property type="match status" value="1"/>
</dbReference>
<dbReference type="InterPro" id="IPR045112">
    <property type="entry name" value="PPAN-like"/>
</dbReference>
<evidence type="ECO:0000313" key="2">
    <source>
        <dbReference type="EMBL" id="CAG9325131.1"/>
    </source>
</evidence>
<evidence type="ECO:0000313" key="3">
    <source>
        <dbReference type="Proteomes" id="UP001162131"/>
    </source>
</evidence>
<gene>
    <name evidence="2" type="ORF">BSTOLATCC_MIC37877</name>
</gene>
<protein>
    <submittedName>
        <fullName evidence="2">Uncharacterized protein</fullName>
    </submittedName>
</protein>
<proteinExistence type="predicted"/>
<feature type="compositionally biased region" description="Basic and acidic residues" evidence="1">
    <location>
        <begin position="676"/>
        <end position="696"/>
    </location>
</feature>